<feature type="transmembrane region" description="Helical" evidence="2">
    <location>
        <begin position="430"/>
        <end position="451"/>
    </location>
</feature>
<feature type="signal peptide" evidence="3">
    <location>
        <begin position="1"/>
        <end position="25"/>
    </location>
</feature>
<keyword evidence="2" id="KW-0812">Transmembrane</keyword>
<reference evidence="4" key="1">
    <citation type="submission" date="2022-01" db="EMBL/GenBank/DDBJ databases">
        <title>Lysobacter chinensis sp. nov., a bacterium isolated from cow dung compost.</title>
        <authorList>
            <person name="Liu Y."/>
        </authorList>
    </citation>
    <scope>NUCLEOTIDE SEQUENCE</scope>
    <source>
        <strain evidence="4">TLK-CK17</strain>
    </source>
</reference>
<evidence type="ECO:0000313" key="4">
    <source>
        <dbReference type="EMBL" id="MCF7223368.1"/>
    </source>
</evidence>
<evidence type="ECO:0000256" key="1">
    <source>
        <dbReference type="SAM" id="MobiDB-lite"/>
    </source>
</evidence>
<comment type="caution">
    <text evidence="4">The sequence shown here is derived from an EMBL/GenBank/DDBJ whole genome shotgun (WGS) entry which is preliminary data.</text>
</comment>
<dbReference type="EMBL" id="JAKJPO010000015">
    <property type="protein sequence ID" value="MCF7223368.1"/>
    <property type="molecule type" value="Genomic_DNA"/>
</dbReference>
<keyword evidence="2" id="KW-0472">Membrane</keyword>
<keyword evidence="5" id="KW-1185">Reference proteome</keyword>
<feature type="compositionally biased region" description="Low complexity" evidence="1">
    <location>
        <begin position="465"/>
        <end position="477"/>
    </location>
</feature>
<dbReference type="Proteomes" id="UP001430796">
    <property type="component" value="Unassembled WGS sequence"/>
</dbReference>
<evidence type="ECO:0000313" key="5">
    <source>
        <dbReference type="Proteomes" id="UP001430796"/>
    </source>
</evidence>
<dbReference type="RefSeq" id="WP_237056349.1">
    <property type="nucleotide sequence ID" value="NZ_JAKJPO010000015.1"/>
</dbReference>
<evidence type="ECO:0000256" key="3">
    <source>
        <dbReference type="SAM" id="SignalP"/>
    </source>
</evidence>
<feature type="region of interest" description="Disordered" evidence="1">
    <location>
        <begin position="465"/>
        <end position="490"/>
    </location>
</feature>
<dbReference type="Pfam" id="PF13163">
    <property type="entry name" value="DUF3999"/>
    <property type="match status" value="1"/>
</dbReference>
<organism evidence="4 5">
    <name type="scientific">Marilutibacter chinensis</name>
    <dbReference type="NCBI Taxonomy" id="2912247"/>
    <lineage>
        <taxon>Bacteria</taxon>
        <taxon>Pseudomonadati</taxon>
        <taxon>Pseudomonadota</taxon>
        <taxon>Gammaproteobacteria</taxon>
        <taxon>Lysobacterales</taxon>
        <taxon>Lysobacteraceae</taxon>
        <taxon>Marilutibacter</taxon>
    </lineage>
</organism>
<evidence type="ECO:0000256" key="2">
    <source>
        <dbReference type="SAM" id="Phobius"/>
    </source>
</evidence>
<gene>
    <name evidence="4" type="ORF">L3V18_16450</name>
</gene>
<keyword evidence="2" id="KW-1133">Transmembrane helix</keyword>
<dbReference type="InterPro" id="IPR025060">
    <property type="entry name" value="DUF3999"/>
</dbReference>
<proteinExistence type="predicted"/>
<keyword evidence="3" id="KW-0732">Signal</keyword>
<sequence>MKPQIRVRSRIAAVLVLLPCMTALAGGRGDYGWEWPLTLSHDDAGAYRVTLDESVYRRVQDPGMRDLVVFDGTGAAAPTALFEPEQPLARPVPRLELPWFPVPLPSATTARRWDLVSESDADGRLRRVEVRGSMSGERALADALVVDLSRVREAVAALELEWKPVEGLDLGYHVEASDDLDHWTPLATRGRLVDLQREGRQLLHRRIELYGLLPHHQRARYLRLTPDRTDQPLAVTAVTAVFAPRADVAPPSWVELSPVRTSADGLAYEFVLEGRFPVQQADVALVGNHAVEWQLESRDVSDGDWRPRAAPWMGYRVGADGGRSEPAVLAGPVRDRHWRLRASTAVSGTPTLRLGYRPEVAVFVAQGTPPYSLAAGSRRTLREDSPVPRLVDALRERHGRAWQPATAYAGNVRVLAGEQALEPRRDWRSWLLWGVLLIAALVVAGLAISLLRSTRRTAAVDAPAEAAGDAVAESTAGTPDDIVEGKPGDD</sequence>
<name>A0ABS9HYD0_9GAMM</name>
<accession>A0ABS9HYD0</accession>
<protein>
    <submittedName>
        <fullName evidence="4">DUF3999 domain-containing protein</fullName>
    </submittedName>
</protein>
<feature type="chain" id="PRO_5047489157" evidence="3">
    <location>
        <begin position="26"/>
        <end position="490"/>
    </location>
</feature>
<reference evidence="4" key="2">
    <citation type="submission" date="2022-01" db="EMBL/GenBank/DDBJ databases">
        <authorList>
            <person name="Zhou L.Y."/>
        </authorList>
    </citation>
    <scope>NUCLEOTIDE SEQUENCE</scope>
    <source>
        <strain evidence="4">TLK-CK17</strain>
    </source>
</reference>